<dbReference type="Gene3D" id="3.40.50.720">
    <property type="entry name" value="NAD(P)-binding Rossmann-like Domain"/>
    <property type="match status" value="1"/>
</dbReference>
<evidence type="ECO:0000256" key="2">
    <source>
        <dbReference type="ARBA" id="ARBA00023002"/>
    </source>
</evidence>
<evidence type="ECO:0000259" key="3">
    <source>
        <dbReference type="Pfam" id="PF04695"/>
    </source>
</evidence>
<protein>
    <submittedName>
        <fullName evidence="4">Carbohydrate esterase putative</fullName>
    </submittedName>
</protein>
<dbReference type="InterPro" id="IPR002347">
    <property type="entry name" value="SDR_fam"/>
</dbReference>
<sequence length="306" mass="33631">MSATDRRKLIDQSIRFLQHPTVRDTPLSEKLKFLEKKGLTSQETSIALKEYEEAVSNRANQIAASMTGMKSGSRLLDRVGVIVGGLSDFGYLVSLRLSQEGAKISILDLIASKAIGKQYEADWKIFYGESYDWDFLDGTFTTIARQFGRIDFIVNCIPVPNIPMQRIFESDTTIQDMFVGTAAHATFLSCKRAIQQMTQQKGTICGRILNITSVPIKHPSRASLEAAVITHLTRYIATEYGSNGILCNSIAANSTFLPVVSASGLNHAPSSDNVNYGEDATNIVLHFVSDQIQCTKGVNVLLDKIA</sequence>
<dbReference type="CDD" id="cd05233">
    <property type="entry name" value="SDR_c"/>
    <property type="match status" value="1"/>
</dbReference>
<dbReference type="AlphaFoldDB" id="F0W9J3"/>
<comment type="similarity">
    <text evidence="1">Belongs to the short-chain dehydrogenases/reductases (SDR) family.</text>
</comment>
<name>F0W9J3_9STRA</name>
<proteinExistence type="inferred from homology"/>
<feature type="domain" description="Peroxisome membrane anchor protein Pex14p N-terminal" evidence="3">
    <location>
        <begin position="5"/>
        <end position="50"/>
    </location>
</feature>
<dbReference type="Gene3D" id="1.10.10.10">
    <property type="entry name" value="Winged helix-like DNA-binding domain superfamily/Winged helix DNA-binding domain"/>
    <property type="match status" value="1"/>
</dbReference>
<dbReference type="InterPro" id="IPR051122">
    <property type="entry name" value="SDR_DHRS6-like"/>
</dbReference>
<accession>F0W9J3</accession>
<dbReference type="InterPro" id="IPR036388">
    <property type="entry name" value="WH-like_DNA-bd_sf"/>
</dbReference>
<dbReference type="Pfam" id="PF04695">
    <property type="entry name" value="Pex14_N"/>
    <property type="match status" value="1"/>
</dbReference>
<dbReference type="GO" id="GO:0016491">
    <property type="term" value="F:oxidoreductase activity"/>
    <property type="evidence" value="ECO:0007669"/>
    <property type="project" value="UniProtKB-KW"/>
</dbReference>
<dbReference type="HOGENOM" id="CLU_010194_1_1_1"/>
<reference evidence="4" key="2">
    <citation type="submission" date="2011-02" db="EMBL/GenBank/DDBJ databases">
        <authorList>
            <person name="MacLean D."/>
        </authorList>
    </citation>
    <scope>NUCLEOTIDE SEQUENCE</scope>
</reference>
<dbReference type="SUPFAM" id="SSF51735">
    <property type="entry name" value="NAD(P)-binding Rossmann-fold domains"/>
    <property type="match status" value="1"/>
</dbReference>
<reference evidence="4" key="1">
    <citation type="journal article" date="2011" name="PLoS Biol.">
        <title>Gene gain and loss during evolution of obligate parasitism in the white rust pathogen of Arabidopsis thaliana.</title>
        <authorList>
            <person name="Kemen E."/>
            <person name="Gardiner A."/>
            <person name="Schultz-Larsen T."/>
            <person name="Kemen A.C."/>
            <person name="Balmuth A.L."/>
            <person name="Robert-Seilaniantz A."/>
            <person name="Bailey K."/>
            <person name="Holub E."/>
            <person name="Studholme D.J."/>
            <person name="Maclean D."/>
            <person name="Jones J.D."/>
        </authorList>
    </citation>
    <scope>NUCLEOTIDE SEQUENCE</scope>
</reference>
<dbReference type="InterPro" id="IPR036291">
    <property type="entry name" value="NAD(P)-bd_dom_sf"/>
</dbReference>
<keyword evidence="2" id="KW-0560">Oxidoreductase</keyword>
<evidence type="ECO:0000256" key="1">
    <source>
        <dbReference type="ARBA" id="ARBA00006484"/>
    </source>
</evidence>
<dbReference type="InterPro" id="IPR006785">
    <property type="entry name" value="Pex14_N"/>
</dbReference>
<dbReference type="Pfam" id="PF13561">
    <property type="entry name" value="adh_short_C2"/>
    <property type="match status" value="1"/>
</dbReference>
<gene>
    <name evidence="4" type="primary">AlNc14C40G3452</name>
    <name evidence="4" type="ORF">ALNC14_039500</name>
</gene>
<evidence type="ECO:0000313" key="4">
    <source>
        <dbReference type="EMBL" id="CCA17807.1"/>
    </source>
</evidence>
<organism evidence="4">
    <name type="scientific">Albugo laibachii Nc14</name>
    <dbReference type="NCBI Taxonomy" id="890382"/>
    <lineage>
        <taxon>Eukaryota</taxon>
        <taxon>Sar</taxon>
        <taxon>Stramenopiles</taxon>
        <taxon>Oomycota</taxon>
        <taxon>Peronosporomycetes</taxon>
        <taxon>Albuginales</taxon>
        <taxon>Albuginaceae</taxon>
        <taxon>Albugo</taxon>
    </lineage>
</organism>
<dbReference type="PANTHER" id="PTHR43477">
    <property type="entry name" value="DIHYDROANTICAPSIN 7-DEHYDROGENASE"/>
    <property type="match status" value="1"/>
</dbReference>
<dbReference type="PANTHER" id="PTHR43477:SF1">
    <property type="entry name" value="DIHYDROANTICAPSIN 7-DEHYDROGENASE"/>
    <property type="match status" value="1"/>
</dbReference>
<dbReference type="EMBL" id="FR824085">
    <property type="protein sequence ID" value="CCA17807.1"/>
    <property type="molecule type" value="Genomic_DNA"/>
</dbReference>